<dbReference type="PANTHER" id="PTHR33164:SF43">
    <property type="entry name" value="HTH-TYPE TRANSCRIPTIONAL REPRESSOR YETL"/>
    <property type="match status" value="1"/>
</dbReference>
<dbReference type="SUPFAM" id="SSF46785">
    <property type="entry name" value="Winged helix' DNA-binding domain"/>
    <property type="match status" value="1"/>
</dbReference>
<dbReference type="PROSITE" id="PS50995">
    <property type="entry name" value="HTH_MARR_2"/>
    <property type="match status" value="1"/>
</dbReference>
<dbReference type="PANTHER" id="PTHR33164">
    <property type="entry name" value="TRANSCRIPTIONAL REGULATOR, MARR FAMILY"/>
    <property type="match status" value="1"/>
</dbReference>
<dbReference type="RefSeq" id="WP_248632736.1">
    <property type="nucleotide sequence ID" value="NZ_JALPTH010000006.1"/>
</dbReference>
<proteinExistence type="predicted"/>
<dbReference type="InterPro" id="IPR000835">
    <property type="entry name" value="HTH_MarR-typ"/>
</dbReference>
<dbReference type="InterPro" id="IPR036390">
    <property type="entry name" value="WH_DNA-bd_sf"/>
</dbReference>
<dbReference type="EMBL" id="JALPTH010000006">
    <property type="protein sequence ID" value="MCK8677521.1"/>
    <property type="molecule type" value="Genomic_DNA"/>
</dbReference>
<protein>
    <submittedName>
        <fullName evidence="2">MarR family transcriptional regulator</fullName>
    </submittedName>
</protein>
<dbReference type="Proteomes" id="UP001522868">
    <property type="component" value="Unassembled WGS sequence"/>
</dbReference>
<evidence type="ECO:0000313" key="2">
    <source>
        <dbReference type="EMBL" id="MCK8677521.1"/>
    </source>
</evidence>
<dbReference type="InterPro" id="IPR039422">
    <property type="entry name" value="MarR/SlyA-like"/>
</dbReference>
<evidence type="ECO:0000313" key="3">
    <source>
        <dbReference type="Proteomes" id="UP001522868"/>
    </source>
</evidence>
<dbReference type="SMART" id="SM00347">
    <property type="entry name" value="HTH_MARR"/>
    <property type="match status" value="1"/>
</dbReference>
<dbReference type="Gene3D" id="1.10.10.10">
    <property type="entry name" value="Winged helix-like DNA-binding domain superfamily/Winged helix DNA-binding domain"/>
    <property type="match status" value="1"/>
</dbReference>
<name>A0ABT0I882_9ACTN</name>
<evidence type="ECO:0000259" key="1">
    <source>
        <dbReference type="PROSITE" id="PS50995"/>
    </source>
</evidence>
<reference evidence="2 3" key="1">
    <citation type="submission" date="2022-04" db="EMBL/GenBank/DDBJ databases">
        <title>Streptomyces sp. nov. LCR6-01 isolated from Lichen of Dirinaria sp.</title>
        <authorList>
            <person name="Kanchanasin P."/>
            <person name="Tanasupawat S."/>
            <person name="Phongsopitanun W."/>
        </authorList>
    </citation>
    <scope>NUCLEOTIDE SEQUENCE [LARGE SCALE GENOMIC DNA]</scope>
    <source>
        <strain evidence="2 3">LCR6-01</strain>
    </source>
</reference>
<gene>
    <name evidence="2" type="ORF">M1O15_08975</name>
</gene>
<keyword evidence="3" id="KW-1185">Reference proteome</keyword>
<sequence length="154" mass="16724">MRDAPHVEPPHPAADVLEHVGYRLKQAHAALRGAMDTALREHGLTVPQYSCLEVLAARPGLSNSELARATFVTRQSMNVVLRGLQGEGLLTRPDAAATGRSRPTTLTEEGVRRLRAAQADVYAIESRMVAVLPPGRLDALLEDFGRITRALQAE</sequence>
<comment type="caution">
    <text evidence="2">The sequence shown here is derived from an EMBL/GenBank/DDBJ whole genome shotgun (WGS) entry which is preliminary data.</text>
</comment>
<accession>A0ABT0I882</accession>
<dbReference type="Pfam" id="PF12802">
    <property type="entry name" value="MarR_2"/>
    <property type="match status" value="1"/>
</dbReference>
<dbReference type="InterPro" id="IPR036388">
    <property type="entry name" value="WH-like_DNA-bd_sf"/>
</dbReference>
<feature type="domain" description="HTH marR-type" evidence="1">
    <location>
        <begin position="17"/>
        <end position="149"/>
    </location>
</feature>
<organism evidence="2 3">
    <name type="scientific">Streptomyces lichenis</name>
    <dbReference type="NCBI Taxonomy" id="2306967"/>
    <lineage>
        <taxon>Bacteria</taxon>
        <taxon>Bacillati</taxon>
        <taxon>Actinomycetota</taxon>
        <taxon>Actinomycetes</taxon>
        <taxon>Kitasatosporales</taxon>
        <taxon>Streptomycetaceae</taxon>
        <taxon>Streptomyces</taxon>
    </lineage>
</organism>